<evidence type="ECO:0000313" key="3">
    <source>
        <dbReference type="Proteomes" id="UP000271098"/>
    </source>
</evidence>
<dbReference type="Proteomes" id="UP000271098">
    <property type="component" value="Unassembled WGS sequence"/>
</dbReference>
<dbReference type="EMBL" id="UYRT01084917">
    <property type="protein sequence ID" value="VDN29455.1"/>
    <property type="molecule type" value="Genomic_DNA"/>
</dbReference>
<feature type="region of interest" description="Disordered" evidence="1">
    <location>
        <begin position="81"/>
        <end position="109"/>
    </location>
</feature>
<keyword evidence="3" id="KW-1185">Reference proteome</keyword>
<proteinExistence type="predicted"/>
<sequence>MFKGIFPKRSPKVVLEHRTERAGSGLPEQATSGNGDDETINQFCFRHEKKLDKESLRLVILAESEKRILFDSETVLPVNTPGVPAKAPLSNCGRFQMSSRRPGPAGDWF</sequence>
<reference evidence="4" key="1">
    <citation type="submission" date="2016-06" db="UniProtKB">
        <authorList>
            <consortium name="WormBaseParasite"/>
        </authorList>
    </citation>
    <scope>IDENTIFICATION</scope>
</reference>
<dbReference type="OrthoDB" id="5853491at2759"/>
<dbReference type="WBParaSite" id="GPUH_0001727301-mRNA-1">
    <property type="protein sequence ID" value="GPUH_0001727301-mRNA-1"/>
    <property type="gene ID" value="GPUH_0001727301"/>
</dbReference>
<organism evidence="4">
    <name type="scientific">Gongylonema pulchrum</name>
    <dbReference type="NCBI Taxonomy" id="637853"/>
    <lineage>
        <taxon>Eukaryota</taxon>
        <taxon>Metazoa</taxon>
        <taxon>Ecdysozoa</taxon>
        <taxon>Nematoda</taxon>
        <taxon>Chromadorea</taxon>
        <taxon>Rhabditida</taxon>
        <taxon>Spirurina</taxon>
        <taxon>Spiruromorpha</taxon>
        <taxon>Spiruroidea</taxon>
        <taxon>Gongylonematidae</taxon>
        <taxon>Gongylonema</taxon>
    </lineage>
</organism>
<reference evidence="2 3" key="2">
    <citation type="submission" date="2018-11" db="EMBL/GenBank/DDBJ databases">
        <authorList>
            <consortium name="Pathogen Informatics"/>
        </authorList>
    </citation>
    <scope>NUCLEOTIDE SEQUENCE [LARGE SCALE GENOMIC DNA]</scope>
</reference>
<evidence type="ECO:0000313" key="2">
    <source>
        <dbReference type="EMBL" id="VDN29455.1"/>
    </source>
</evidence>
<dbReference type="AlphaFoldDB" id="A0A183E8G0"/>
<protein>
    <submittedName>
        <fullName evidence="2 4">Uncharacterized protein</fullName>
    </submittedName>
</protein>
<accession>A0A183E8G0</accession>
<evidence type="ECO:0000313" key="4">
    <source>
        <dbReference type="WBParaSite" id="GPUH_0001727301-mRNA-1"/>
    </source>
</evidence>
<name>A0A183E8G0_9BILA</name>
<evidence type="ECO:0000256" key="1">
    <source>
        <dbReference type="SAM" id="MobiDB-lite"/>
    </source>
</evidence>
<gene>
    <name evidence="2" type="ORF">GPUH_LOCUS17250</name>
</gene>
<feature type="region of interest" description="Disordered" evidence="1">
    <location>
        <begin position="1"/>
        <end position="39"/>
    </location>
</feature>